<name>A0ABR4I154_9EURO</name>
<keyword evidence="1" id="KW-1133">Transmembrane helix</keyword>
<sequence>MNRCVFRYIFFFILSYFISISFNSIQFNPIQRVRDRTLLTCYSFFFTLQKPKTKKTNSINYHMMRMYPKVVGPKKKQGSLG</sequence>
<evidence type="ECO:0000256" key="1">
    <source>
        <dbReference type="SAM" id="Phobius"/>
    </source>
</evidence>
<evidence type="ECO:0000313" key="3">
    <source>
        <dbReference type="Proteomes" id="UP001610335"/>
    </source>
</evidence>
<keyword evidence="1" id="KW-0812">Transmembrane</keyword>
<reference evidence="2 3" key="1">
    <citation type="submission" date="2024-07" db="EMBL/GenBank/DDBJ databases">
        <title>Section-level genome sequencing and comparative genomics of Aspergillus sections Usti and Cavernicolus.</title>
        <authorList>
            <consortium name="Lawrence Berkeley National Laboratory"/>
            <person name="Nybo J.L."/>
            <person name="Vesth T.C."/>
            <person name="Theobald S."/>
            <person name="Frisvad J.C."/>
            <person name="Larsen T.O."/>
            <person name="Kjaerboelling I."/>
            <person name="Rothschild-Mancinelli K."/>
            <person name="Lyhne E.K."/>
            <person name="Kogle M.E."/>
            <person name="Barry K."/>
            <person name="Clum A."/>
            <person name="Na H."/>
            <person name="Ledsgaard L."/>
            <person name="Lin J."/>
            <person name="Lipzen A."/>
            <person name="Kuo A."/>
            <person name="Riley R."/>
            <person name="Mondo S."/>
            <person name="LaButti K."/>
            <person name="Haridas S."/>
            <person name="Pangalinan J."/>
            <person name="Salamov A.A."/>
            <person name="Simmons B.A."/>
            <person name="Magnuson J.K."/>
            <person name="Chen J."/>
            <person name="Drula E."/>
            <person name="Henrissat B."/>
            <person name="Wiebenga A."/>
            <person name="Lubbers R.J."/>
            <person name="Gomes A.C."/>
            <person name="Makela M.R."/>
            <person name="Stajich J."/>
            <person name="Grigoriev I.V."/>
            <person name="Mortensen U.H."/>
            <person name="De vries R.P."/>
            <person name="Baker S.E."/>
            <person name="Andersen M.R."/>
        </authorList>
    </citation>
    <scope>NUCLEOTIDE SEQUENCE [LARGE SCALE GENOMIC DNA]</scope>
    <source>
        <strain evidence="2 3">CBS 600.67</strain>
    </source>
</reference>
<keyword evidence="3" id="KW-1185">Reference proteome</keyword>
<proteinExistence type="predicted"/>
<evidence type="ECO:0000313" key="2">
    <source>
        <dbReference type="EMBL" id="KAL2821351.1"/>
    </source>
</evidence>
<evidence type="ECO:0008006" key="4">
    <source>
        <dbReference type="Google" id="ProtNLM"/>
    </source>
</evidence>
<dbReference type="EMBL" id="JBFXLS010000064">
    <property type="protein sequence ID" value="KAL2821351.1"/>
    <property type="molecule type" value="Genomic_DNA"/>
</dbReference>
<comment type="caution">
    <text evidence="2">The sequence shown here is derived from an EMBL/GenBank/DDBJ whole genome shotgun (WGS) entry which is preliminary data.</text>
</comment>
<keyword evidence="1" id="KW-0472">Membrane</keyword>
<accession>A0ABR4I154</accession>
<organism evidence="2 3">
    <name type="scientific">Aspergillus cavernicola</name>
    <dbReference type="NCBI Taxonomy" id="176166"/>
    <lineage>
        <taxon>Eukaryota</taxon>
        <taxon>Fungi</taxon>
        <taxon>Dikarya</taxon>
        <taxon>Ascomycota</taxon>
        <taxon>Pezizomycotina</taxon>
        <taxon>Eurotiomycetes</taxon>
        <taxon>Eurotiomycetidae</taxon>
        <taxon>Eurotiales</taxon>
        <taxon>Aspergillaceae</taxon>
        <taxon>Aspergillus</taxon>
        <taxon>Aspergillus subgen. Nidulantes</taxon>
    </lineage>
</organism>
<protein>
    <recommendedName>
        <fullName evidence="4">Secreted protein</fullName>
    </recommendedName>
</protein>
<feature type="transmembrane region" description="Helical" evidence="1">
    <location>
        <begin position="6"/>
        <end position="25"/>
    </location>
</feature>
<gene>
    <name evidence="2" type="ORF">BDW59DRAFT_110204</name>
</gene>
<dbReference type="Proteomes" id="UP001610335">
    <property type="component" value="Unassembled WGS sequence"/>
</dbReference>